<feature type="compositionally biased region" description="Low complexity" evidence="1">
    <location>
        <begin position="49"/>
        <end position="66"/>
    </location>
</feature>
<dbReference type="EMBL" id="HBIX01008651">
    <property type="protein sequence ID" value="CAE0713891.1"/>
    <property type="molecule type" value="Transcribed_RNA"/>
</dbReference>
<feature type="region of interest" description="Disordered" evidence="1">
    <location>
        <begin position="44"/>
        <end position="66"/>
    </location>
</feature>
<protein>
    <recommendedName>
        <fullName evidence="3">Fucosyltransferase</fullName>
    </recommendedName>
</protein>
<accession>A0A7S4AFE2</accession>
<gene>
    <name evidence="2" type="ORF">PAUS00366_LOCUS6643</name>
</gene>
<evidence type="ECO:0000313" key="2">
    <source>
        <dbReference type="EMBL" id="CAE0713891.1"/>
    </source>
</evidence>
<name>A0A7S4AFE2_9STRA</name>
<evidence type="ECO:0000256" key="1">
    <source>
        <dbReference type="SAM" id="MobiDB-lite"/>
    </source>
</evidence>
<feature type="region of interest" description="Disordered" evidence="1">
    <location>
        <begin position="155"/>
        <end position="182"/>
    </location>
</feature>
<sequence length="571" mass="64933">MKPRFRLSSSTFKNAVLAFALFTAFTAFVSFRILLVGTGSYNQHPPPDNDSNNSNSKSSSPIGSHSNTYILSREEALRAAFTRRDYSHRLWENSSALSIPKSKQQFPPVDVAVDVVNPSDEKLLVATTPEITTTNLNVGAVDSDSSPGLVVVATPETPKKQQPDPKTPNTEKNCVPSSSSNSNNTTAYHFEATTGYRNSTILPQWMKDYFDWHREQTVALNECNYKDYKFLILRCSLKERKCGGVADRLKSIPFFIAASALSKRIFLIRWERPTKLEEFLVPNEINWSMPDWLPEKTDHFAEKSSNSYFMLNAKYFHSHLMRKKYTDMLVLEGMVQDYYGGSSFYYKMECELDENKTYNETLAEENGDSMGWMETERIFRHLFYTIFEPSPPVKKLIQEKMALENLVPGKFAAAQYRAFYGIENQKNRLRGADAERKTRNALKCASKAQSGVPIVFASDSRLAVLEAQKMDNEGDNRKIIVFDTEKEAVHLDKRYQWTSKNLADLYPAFVEVLIMAEAKCISIGLGGYGRFANMLSTDPTCAVRHEVKLKKQPPPCRWHGRYKPPQVASAR</sequence>
<organism evidence="2">
    <name type="scientific">Pseudo-nitzschia australis</name>
    <dbReference type="NCBI Taxonomy" id="44445"/>
    <lineage>
        <taxon>Eukaryota</taxon>
        <taxon>Sar</taxon>
        <taxon>Stramenopiles</taxon>
        <taxon>Ochrophyta</taxon>
        <taxon>Bacillariophyta</taxon>
        <taxon>Bacillariophyceae</taxon>
        <taxon>Bacillariophycidae</taxon>
        <taxon>Bacillariales</taxon>
        <taxon>Bacillariaceae</taxon>
        <taxon>Pseudo-nitzschia</taxon>
    </lineage>
</organism>
<reference evidence="2" key="1">
    <citation type="submission" date="2021-01" db="EMBL/GenBank/DDBJ databases">
        <authorList>
            <person name="Corre E."/>
            <person name="Pelletier E."/>
            <person name="Niang G."/>
            <person name="Scheremetjew M."/>
            <person name="Finn R."/>
            <person name="Kale V."/>
            <person name="Holt S."/>
            <person name="Cochrane G."/>
            <person name="Meng A."/>
            <person name="Brown T."/>
            <person name="Cohen L."/>
        </authorList>
    </citation>
    <scope>NUCLEOTIDE SEQUENCE</scope>
    <source>
        <strain evidence="2">10249 10 AB</strain>
    </source>
</reference>
<evidence type="ECO:0008006" key="3">
    <source>
        <dbReference type="Google" id="ProtNLM"/>
    </source>
</evidence>
<dbReference type="AlphaFoldDB" id="A0A7S4AFE2"/>
<proteinExistence type="predicted"/>